<dbReference type="EMBL" id="BAAAMK010000001">
    <property type="protein sequence ID" value="GAA1942388.1"/>
    <property type="molecule type" value="Genomic_DNA"/>
</dbReference>
<sequence length="53" mass="6098">MADPDQLARRKRPHEPHLTGVVAWADTRERPSATRWAHMSIPALQALLFHGDW</sequence>
<keyword evidence="2" id="KW-1185">Reference proteome</keyword>
<organism evidence="1 2">
    <name type="scientific">Agromyces allii</name>
    <dbReference type="NCBI Taxonomy" id="393607"/>
    <lineage>
        <taxon>Bacteria</taxon>
        <taxon>Bacillati</taxon>
        <taxon>Actinomycetota</taxon>
        <taxon>Actinomycetes</taxon>
        <taxon>Micrococcales</taxon>
        <taxon>Microbacteriaceae</taxon>
        <taxon>Agromyces</taxon>
    </lineage>
</organism>
<evidence type="ECO:0000313" key="2">
    <source>
        <dbReference type="Proteomes" id="UP001499954"/>
    </source>
</evidence>
<accession>A0ABP5BFW4</accession>
<protein>
    <submittedName>
        <fullName evidence="1">Uncharacterized protein</fullName>
    </submittedName>
</protein>
<reference evidence="2" key="1">
    <citation type="journal article" date="2019" name="Int. J. Syst. Evol. Microbiol.">
        <title>The Global Catalogue of Microorganisms (GCM) 10K type strain sequencing project: providing services to taxonomists for standard genome sequencing and annotation.</title>
        <authorList>
            <consortium name="The Broad Institute Genomics Platform"/>
            <consortium name="The Broad Institute Genome Sequencing Center for Infectious Disease"/>
            <person name="Wu L."/>
            <person name="Ma J."/>
        </authorList>
    </citation>
    <scope>NUCLEOTIDE SEQUENCE [LARGE SCALE GENOMIC DNA]</scope>
    <source>
        <strain evidence="2">JCM 13584</strain>
    </source>
</reference>
<name>A0ABP5BFW4_9MICO</name>
<evidence type="ECO:0000313" key="1">
    <source>
        <dbReference type="EMBL" id="GAA1942388.1"/>
    </source>
</evidence>
<dbReference type="Proteomes" id="UP001499954">
    <property type="component" value="Unassembled WGS sequence"/>
</dbReference>
<gene>
    <name evidence="1" type="ORF">GCM10009717_05950</name>
</gene>
<proteinExistence type="predicted"/>
<comment type="caution">
    <text evidence="1">The sequence shown here is derived from an EMBL/GenBank/DDBJ whole genome shotgun (WGS) entry which is preliminary data.</text>
</comment>